<dbReference type="OrthoDB" id="22784at10239"/>
<reference evidence="1 2" key="1">
    <citation type="submission" date="2015-10" db="EMBL/GenBank/DDBJ databases">
        <title>Complete genome sequence of Klebsiella pneumoniae bacteriophage vB_KpnM_KB57.</title>
        <authorList>
            <person name="Volozhantsev N.V."/>
            <person name="Popova A.V."/>
            <person name="Krasilnikova V.M."/>
            <person name="Bogun A.G."/>
        </authorList>
    </citation>
    <scope>NUCLEOTIDE SEQUENCE [LARGE SCALE GENOMIC DNA]</scope>
</reference>
<dbReference type="KEGG" id="vg:26523183"/>
<evidence type="ECO:0000313" key="2">
    <source>
        <dbReference type="Proteomes" id="UP000203990"/>
    </source>
</evidence>
<gene>
    <name evidence="1" type="ORF">KB57_217</name>
</gene>
<dbReference type="InterPro" id="IPR036390">
    <property type="entry name" value="WH_DNA-bd_sf"/>
</dbReference>
<dbReference type="Pfam" id="PF13730">
    <property type="entry name" value="HTH_36"/>
    <property type="match status" value="1"/>
</dbReference>
<sequence length="98" mass="11302">MRISKSFSVLCSYGMISNLKLSSTDIRIYLYLKFRWQFFHSKGSEFCESTTTISEEVGVSERTVRRSMGKLEELGYLEVVNRPGKTSLYITKDEVAIK</sequence>
<proteinExistence type="predicted"/>
<dbReference type="SUPFAM" id="SSF46785">
    <property type="entry name" value="Winged helix' DNA-binding domain"/>
    <property type="match status" value="1"/>
</dbReference>
<dbReference type="Gene3D" id="1.10.10.10">
    <property type="entry name" value="Winged helix-like DNA-binding domain superfamily/Winged helix DNA-binding domain"/>
    <property type="match status" value="1"/>
</dbReference>
<dbReference type="RefSeq" id="YP_009187830.1">
    <property type="nucleotide sequence ID" value="NC_028659.1"/>
</dbReference>
<accession>A0A0S1S5T2</accession>
<name>A0A0S1S5T2_9CAUD</name>
<evidence type="ECO:0000313" key="1">
    <source>
        <dbReference type="EMBL" id="ALM02604.1"/>
    </source>
</evidence>
<organism evidence="1 2">
    <name type="scientific">Klebsiella phage vB_KpnM_KB57</name>
    <dbReference type="NCBI Taxonomy" id="1719140"/>
    <lineage>
        <taxon>Viruses</taxon>
        <taxon>Duplodnaviria</taxon>
        <taxon>Heunggongvirae</taxon>
        <taxon>Uroviricota</taxon>
        <taxon>Caudoviricetes</taxon>
        <taxon>Vequintavirinae</taxon>
        <taxon>Mydovirus</taxon>
        <taxon>Mydovirus KB57</taxon>
    </lineage>
</organism>
<dbReference type="EMBL" id="KT934943">
    <property type="protein sequence ID" value="ALM02604.1"/>
    <property type="molecule type" value="Genomic_DNA"/>
</dbReference>
<dbReference type="CDD" id="cd00090">
    <property type="entry name" value="HTH_ARSR"/>
    <property type="match status" value="1"/>
</dbReference>
<protein>
    <submittedName>
        <fullName evidence="1">Uncharacterized protein</fullName>
    </submittedName>
</protein>
<dbReference type="Proteomes" id="UP000203990">
    <property type="component" value="Segment"/>
</dbReference>
<dbReference type="InterPro" id="IPR036388">
    <property type="entry name" value="WH-like_DNA-bd_sf"/>
</dbReference>
<dbReference type="InterPro" id="IPR011991">
    <property type="entry name" value="ArsR-like_HTH"/>
</dbReference>
<dbReference type="GeneID" id="26523183"/>
<keyword evidence="2" id="KW-1185">Reference proteome</keyword>